<dbReference type="Pfam" id="PF26353">
    <property type="entry name" value="YhfM"/>
    <property type="match status" value="1"/>
</dbReference>
<dbReference type="Proteomes" id="UP000199136">
    <property type="component" value="Unassembled WGS sequence"/>
</dbReference>
<reference evidence="3 4" key="1">
    <citation type="submission" date="2016-10" db="EMBL/GenBank/DDBJ databases">
        <authorList>
            <person name="de Groot N.N."/>
        </authorList>
    </citation>
    <scope>NUCLEOTIDE SEQUENCE [LARGE SCALE GENOMIC DNA]</scope>
    <source>
        <strain evidence="3 4">DSM 20581</strain>
    </source>
</reference>
<dbReference type="InterPro" id="IPR058780">
    <property type="entry name" value="YhfM-like_dom"/>
</dbReference>
<feature type="domain" description="YhfM-like" evidence="2">
    <location>
        <begin position="30"/>
        <end position="136"/>
    </location>
</feature>
<proteinExistence type="predicted"/>
<sequence>MLKITKYLMICIVFFSIFMTGCSNEANSSGNKIIVQKRVGEEDQYELFKEITDNDVVKKAAELLEDVRWKNGVVLMTQPPHYKFQFEDDNQSIGSNYDLWISPNKDQVELVIEEQEKYIQLNKNQSAELFEFVTESQLINSNE</sequence>
<feature type="chain" id="PRO_5039596888" description="YhfM-like domain-containing protein" evidence="1">
    <location>
        <begin position="26"/>
        <end position="143"/>
    </location>
</feature>
<protein>
    <recommendedName>
        <fullName evidence="2">YhfM-like domain-containing protein</fullName>
    </recommendedName>
</protein>
<keyword evidence="4" id="KW-1185">Reference proteome</keyword>
<organism evidence="3 4">
    <name type="scientific">Desemzia incerta</name>
    <dbReference type="NCBI Taxonomy" id="82801"/>
    <lineage>
        <taxon>Bacteria</taxon>
        <taxon>Bacillati</taxon>
        <taxon>Bacillota</taxon>
        <taxon>Bacilli</taxon>
        <taxon>Lactobacillales</taxon>
        <taxon>Carnobacteriaceae</taxon>
        <taxon>Desemzia</taxon>
    </lineage>
</organism>
<keyword evidence="1" id="KW-0732">Signal</keyword>
<evidence type="ECO:0000256" key="1">
    <source>
        <dbReference type="SAM" id="SignalP"/>
    </source>
</evidence>
<evidence type="ECO:0000313" key="4">
    <source>
        <dbReference type="Proteomes" id="UP000199136"/>
    </source>
</evidence>
<accession>A0A1I5XD79</accession>
<dbReference type="EMBL" id="FOXW01000004">
    <property type="protein sequence ID" value="SFQ29920.1"/>
    <property type="molecule type" value="Genomic_DNA"/>
</dbReference>
<evidence type="ECO:0000313" key="3">
    <source>
        <dbReference type="EMBL" id="SFQ29920.1"/>
    </source>
</evidence>
<dbReference type="PROSITE" id="PS51257">
    <property type="entry name" value="PROKAR_LIPOPROTEIN"/>
    <property type="match status" value="1"/>
</dbReference>
<evidence type="ECO:0000259" key="2">
    <source>
        <dbReference type="Pfam" id="PF26353"/>
    </source>
</evidence>
<gene>
    <name evidence="3" type="ORF">SAMN04488506_1369</name>
</gene>
<dbReference type="AlphaFoldDB" id="A0A1I5XD79"/>
<name>A0A1I5XD79_9LACT</name>
<feature type="signal peptide" evidence="1">
    <location>
        <begin position="1"/>
        <end position="25"/>
    </location>
</feature>